<protein>
    <submittedName>
        <fullName evidence="1">Nucleotidylyl transferase</fullName>
    </submittedName>
</protein>
<keyword evidence="2" id="KW-1185">Reference proteome</keyword>
<evidence type="ECO:0000313" key="2">
    <source>
        <dbReference type="Proteomes" id="UP000193944"/>
    </source>
</evidence>
<dbReference type="GO" id="GO:0005634">
    <property type="term" value="C:nucleus"/>
    <property type="evidence" value="ECO:0007669"/>
    <property type="project" value="TreeGrafter"/>
</dbReference>
<dbReference type="PANTHER" id="PTHR31285">
    <property type="entry name" value="NICOTINAMIDE MONONUCLEOTIDE ADENYLYLTRANSFERASE"/>
    <property type="match status" value="1"/>
</dbReference>
<dbReference type="PANTHER" id="PTHR31285:SF0">
    <property type="entry name" value="NICOTINAMIDE MONONUCLEOTIDE ADENYLYLTRANSFERASE"/>
    <property type="match status" value="1"/>
</dbReference>
<reference evidence="1 2" key="2">
    <citation type="submission" date="2016-08" db="EMBL/GenBank/DDBJ databases">
        <title>Pervasive Adenine N6-methylation of Active Genes in Fungi.</title>
        <authorList>
            <consortium name="DOE Joint Genome Institute"/>
            <person name="Mondo S.J."/>
            <person name="Dannebaum R.O."/>
            <person name="Kuo R.C."/>
            <person name="Labutti K."/>
            <person name="Haridas S."/>
            <person name="Kuo A."/>
            <person name="Salamov A."/>
            <person name="Ahrendt S.R."/>
            <person name="Lipzen A."/>
            <person name="Sullivan W."/>
            <person name="Andreopoulos W.B."/>
            <person name="Clum A."/>
            <person name="Lindquist E."/>
            <person name="Daum C."/>
            <person name="Ramamoorthy G.K."/>
            <person name="Gryganskyi A."/>
            <person name="Culley D."/>
            <person name="Magnuson J.K."/>
            <person name="James T.Y."/>
            <person name="O'Malley M.A."/>
            <person name="Stajich J.E."/>
            <person name="Spatafora J.W."/>
            <person name="Visel A."/>
            <person name="Grigoriev I.V."/>
        </authorList>
    </citation>
    <scope>NUCLEOTIDE SEQUENCE [LARGE SCALE GENOMIC DNA]</scope>
    <source>
        <strain evidence="1 2">S4</strain>
    </source>
</reference>
<dbReference type="SUPFAM" id="SSF52374">
    <property type="entry name" value="Nucleotidylyl transferase"/>
    <property type="match status" value="1"/>
</dbReference>
<dbReference type="GO" id="GO:0005737">
    <property type="term" value="C:cytoplasm"/>
    <property type="evidence" value="ECO:0007669"/>
    <property type="project" value="TreeGrafter"/>
</dbReference>
<dbReference type="EMBL" id="MCFG01000585">
    <property type="protein sequence ID" value="ORX63796.1"/>
    <property type="molecule type" value="Genomic_DNA"/>
</dbReference>
<gene>
    <name evidence="1" type="ORF">BCR32DRAFT_298315</name>
</gene>
<dbReference type="OrthoDB" id="5591297at2759"/>
<name>A0A1Y1VS01_9FUNG</name>
<reference evidence="1 2" key="1">
    <citation type="submission" date="2016-08" db="EMBL/GenBank/DDBJ databases">
        <title>A Parts List for Fungal Cellulosomes Revealed by Comparative Genomics.</title>
        <authorList>
            <consortium name="DOE Joint Genome Institute"/>
            <person name="Haitjema C.H."/>
            <person name="Gilmore S.P."/>
            <person name="Henske J.K."/>
            <person name="Solomon K.V."/>
            <person name="De Groot R."/>
            <person name="Kuo A."/>
            <person name="Mondo S.J."/>
            <person name="Salamov A.A."/>
            <person name="Labutti K."/>
            <person name="Zhao Z."/>
            <person name="Chiniquy J."/>
            <person name="Barry K."/>
            <person name="Brewer H.M."/>
            <person name="Purvine S.O."/>
            <person name="Wright A.T."/>
            <person name="Boxma B."/>
            <person name="Van Alen T."/>
            <person name="Hackstein J.H."/>
            <person name="Baker S.E."/>
            <person name="Grigoriev I.V."/>
            <person name="O'Malley M.A."/>
        </authorList>
    </citation>
    <scope>NUCLEOTIDE SEQUENCE [LARGE SCALE GENOMIC DNA]</scope>
    <source>
        <strain evidence="1 2">S4</strain>
    </source>
</reference>
<organism evidence="1 2">
    <name type="scientific">Anaeromyces robustus</name>
    <dbReference type="NCBI Taxonomy" id="1754192"/>
    <lineage>
        <taxon>Eukaryota</taxon>
        <taxon>Fungi</taxon>
        <taxon>Fungi incertae sedis</taxon>
        <taxon>Chytridiomycota</taxon>
        <taxon>Chytridiomycota incertae sedis</taxon>
        <taxon>Neocallimastigomycetes</taxon>
        <taxon>Neocallimastigales</taxon>
        <taxon>Neocallimastigaceae</taxon>
        <taxon>Anaeromyces</taxon>
    </lineage>
</organism>
<dbReference type="GO" id="GO:0000309">
    <property type="term" value="F:nicotinamide-nucleotide adenylyltransferase activity"/>
    <property type="evidence" value="ECO:0007669"/>
    <property type="project" value="TreeGrafter"/>
</dbReference>
<comment type="caution">
    <text evidence="1">The sequence shown here is derived from an EMBL/GenBank/DDBJ whole genome shotgun (WGS) entry which is preliminary data.</text>
</comment>
<evidence type="ECO:0000313" key="1">
    <source>
        <dbReference type="EMBL" id="ORX63796.1"/>
    </source>
</evidence>
<dbReference type="GO" id="GO:0016887">
    <property type="term" value="F:ATP hydrolysis activity"/>
    <property type="evidence" value="ECO:0007669"/>
    <property type="project" value="TreeGrafter"/>
</dbReference>
<dbReference type="Proteomes" id="UP000193944">
    <property type="component" value="Unassembled WGS sequence"/>
</dbReference>
<proteinExistence type="predicted"/>
<dbReference type="Gene3D" id="3.40.50.620">
    <property type="entry name" value="HUPs"/>
    <property type="match status" value="1"/>
</dbReference>
<sequence>MNYNIKLITAKVNTFFKNLQNNNSTEIPSILYTYGKQFNIFGKDENVITDTNDILNNINNDKNKNKNIVILDSSFNPPTLAHIKLLTETFNFYCEQLLNTNENKDKFLNPTFILLITNNNVDKKLVGANISQRLKMMEIITDIFQKQIITIANDKYKSLNNEVNNIRVLVGLTNVGRFIDKVIAIKQFIPEANPAFIMGIDTITRFFMEKYYIGLNMKEILDGFFKDNSIICADRIMYEENKTSADNKSNNNNKLKQFITEGPAKPYKNKIYIFNSWLNDEIISKVSSSEARNILKENYSNHEKLQKFLPKEIIDFIIYYNIYN</sequence>
<dbReference type="InterPro" id="IPR014729">
    <property type="entry name" value="Rossmann-like_a/b/a_fold"/>
</dbReference>
<accession>A0A1Y1VS01</accession>
<dbReference type="AlphaFoldDB" id="A0A1Y1VS01"/>
<keyword evidence="1" id="KW-0808">Transferase</keyword>
<dbReference type="STRING" id="1754192.A0A1Y1VS01"/>